<evidence type="ECO:0000256" key="4">
    <source>
        <dbReference type="ARBA" id="ARBA00022691"/>
    </source>
</evidence>
<dbReference type="Gene3D" id="3.40.50.150">
    <property type="entry name" value="Vaccinia Virus protein VP39"/>
    <property type="match status" value="1"/>
</dbReference>
<dbReference type="PANTHER" id="PTHR24422:SF19">
    <property type="entry name" value="CHEMOTAXIS PROTEIN METHYLTRANSFERASE"/>
    <property type="match status" value="1"/>
</dbReference>
<dbReference type="PIRSF" id="PIRSF000410">
    <property type="entry name" value="CheR"/>
    <property type="match status" value="1"/>
</dbReference>
<dbReference type="InterPro" id="IPR050903">
    <property type="entry name" value="Bact_Chemotaxis_MeTrfase"/>
</dbReference>
<keyword evidence="4 5" id="KW-0949">S-adenosyl-L-methionine</keyword>
<dbReference type="InterPro" id="IPR026024">
    <property type="entry name" value="Chemotaxis_MeTrfase_CheR"/>
</dbReference>
<evidence type="ECO:0000259" key="6">
    <source>
        <dbReference type="PROSITE" id="PS50123"/>
    </source>
</evidence>
<keyword evidence="2 5" id="KW-0489">Methyltransferase</keyword>
<dbReference type="InterPro" id="IPR036804">
    <property type="entry name" value="CheR_N_sf"/>
</dbReference>
<dbReference type="PANTHER" id="PTHR24422">
    <property type="entry name" value="CHEMOTAXIS PROTEIN METHYLTRANSFERASE"/>
    <property type="match status" value="1"/>
</dbReference>
<comment type="caution">
    <text evidence="7">The sequence shown here is derived from an EMBL/GenBank/DDBJ whole genome shotgun (WGS) entry which is preliminary data.</text>
</comment>
<dbReference type="Pfam" id="PF01739">
    <property type="entry name" value="CheR"/>
    <property type="match status" value="1"/>
</dbReference>
<dbReference type="EC" id="2.1.1.80" evidence="5"/>
<comment type="catalytic activity">
    <reaction evidence="1 5">
        <text>L-glutamyl-[protein] + S-adenosyl-L-methionine = [protein]-L-glutamate 5-O-methyl ester + S-adenosyl-L-homocysteine</text>
        <dbReference type="Rhea" id="RHEA:24452"/>
        <dbReference type="Rhea" id="RHEA-COMP:10208"/>
        <dbReference type="Rhea" id="RHEA-COMP:10311"/>
        <dbReference type="ChEBI" id="CHEBI:29973"/>
        <dbReference type="ChEBI" id="CHEBI:57856"/>
        <dbReference type="ChEBI" id="CHEBI:59789"/>
        <dbReference type="ChEBI" id="CHEBI:82795"/>
        <dbReference type="EC" id="2.1.1.80"/>
    </reaction>
</comment>
<dbReference type="Gene3D" id="1.10.155.10">
    <property type="entry name" value="Chemotaxis receptor methyltransferase CheR, N-terminal domain"/>
    <property type="match status" value="1"/>
</dbReference>
<dbReference type="Pfam" id="PF03705">
    <property type="entry name" value="CheR_N"/>
    <property type="match status" value="1"/>
</dbReference>
<accession>A0ABQ6HIR2</accession>
<evidence type="ECO:0000256" key="3">
    <source>
        <dbReference type="ARBA" id="ARBA00022679"/>
    </source>
</evidence>
<dbReference type="PRINTS" id="PR00996">
    <property type="entry name" value="CHERMTFRASE"/>
</dbReference>
<keyword evidence="3 5" id="KW-0808">Transferase</keyword>
<dbReference type="GO" id="GO:0032259">
    <property type="term" value="P:methylation"/>
    <property type="evidence" value="ECO:0007669"/>
    <property type="project" value="UniProtKB-KW"/>
</dbReference>
<dbReference type="Proteomes" id="UP001157134">
    <property type="component" value="Unassembled WGS sequence"/>
</dbReference>
<evidence type="ECO:0000313" key="7">
    <source>
        <dbReference type="EMBL" id="GLX86541.1"/>
    </source>
</evidence>
<keyword evidence="8" id="KW-1185">Reference proteome</keyword>
<dbReference type="InterPro" id="IPR000780">
    <property type="entry name" value="CheR_MeTrfase"/>
</dbReference>
<dbReference type="PROSITE" id="PS50123">
    <property type="entry name" value="CHER"/>
    <property type="match status" value="1"/>
</dbReference>
<gene>
    <name evidence="7" type="primary">cheR_2</name>
    <name evidence="7" type="ORF">tloyanaT_27940</name>
</gene>
<sequence>MMSNQVTVERLNNKQFEFLCQFIYDETGIVLTPTKVEMVHRRLSKLTKAKNFSSLEDYYQHFVTHQEEEKKDLVNALTTNLTRFFRENHHFDYLKDHFLPYLFERNSDTKRIRIWSSACSTGEEPYSLAMLLVQHFRTYIDSWDVKILATDIDTEVLNTAKEGIYSKLAMDDIPLEMRSKSVNLCGASQIEIKPNVRDLITFKNLNLLHEWPMKGPFDVIFCRNVIIYFDKATQQALFHRFHNYLSDGSILVLGHSESLGKSAGLYKNQGKTIFSKSKAD</sequence>
<evidence type="ECO:0000313" key="8">
    <source>
        <dbReference type="Proteomes" id="UP001157134"/>
    </source>
</evidence>
<dbReference type="InterPro" id="IPR022641">
    <property type="entry name" value="CheR_N"/>
</dbReference>
<dbReference type="InterPro" id="IPR029063">
    <property type="entry name" value="SAM-dependent_MTases_sf"/>
</dbReference>
<dbReference type="RefSeq" id="WP_284299668.1">
    <property type="nucleotide sequence ID" value="NZ_BSSV01000006.1"/>
</dbReference>
<feature type="domain" description="CheR-type methyltransferase" evidence="6">
    <location>
        <begin position="11"/>
        <end position="279"/>
    </location>
</feature>
<comment type="function">
    <text evidence="5">Methylation of the membrane-bound methyl-accepting chemotaxis proteins (MCP) to form gamma-glutamyl methyl ester residues in MCP.</text>
</comment>
<evidence type="ECO:0000256" key="1">
    <source>
        <dbReference type="ARBA" id="ARBA00001541"/>
    </source>
</evidence>
<protein>
    <recommendedName>
        <fullName evidence="5">Chemotaxis protein methyltransferase</fullName>
        <ecNumber evidence="5">2.1.1.80</ecNumber>
    </recommendedName>
</protein>
<name>A0ABQ6HIR2_9GAMM</name>
<organism evidence="7 8">
    <name type="scientific">Thalassotalea loyana</name>
    <dbReference type="NCBI Taxonomy" id="280483"/>
    <lineage>
        <taxon>Bacteria</taxon>
        <taxon>Pseudomonadati</taxon>
        <taxon>Pseudomonadota</taxon>
        <taxon>Gammaproteobacteria</taxon>
        <taxon>Alteromonadales</taxon>
        <taxon>Colwelliaceae</taxon>
        <taxon>Thalassotalea</taxon>
    </lineage>
</organism>
<dbReference type="SMART" id="SM00138">
    <property type="entry name" value="MeTrc"/>
    <property type="match status" value="1"/>
</dbReference>
<dbReference type="InterPro" id="IPR022642">
    <property type="entry name" value="CheR_C"/>
</dbReference>
<dbReference type="SUPFAM" id="SSF47757">
    <property type="entry name" value="Chemotaxis receptor methyltransferase CheR, N-terminal domain"/>
    <property type="match status" value="1"/>
</dbReference>
<dbReference type="SUPFAM" id="SSF53335">
    <property type="entry name" value="S-adenosyl-L-methionine-dependent methyltransferases"/>
    <property type="match status" value="1"/>
</dbReference>
<dbReference type="GO" id="GO:0008168">
    <property type="term" value="F:methyltransferase activity"/>
    <property type="evidence" value="ECO:0007669"/>
    <property type="project" value="UniProtKB-KW"/>
</dbReference>
<reference evidence="7 8" key="1">
    <citation type="submission" date="2023-03" db="EMBL/GenBank/DDBJ databases">
        <title>Thalassotalea loyana LMG 22536T draft genome sequence.</title>
        <authorList>
            <person name="Sawabe T."/>
        </authorList>
    </citation>
    <scope>NUCLEOTIDE SEQUENCE [LARGE SCALE GENOMIC DNA]</scope>
    <source>
        <strain evidence="7 8">LMG 22536</strain>
    </source>
</reference>
<proteinExistence type="predicted"/>
<dbReference type="EMBL" id="BSSV01000006">
    <property type="protein sequence ID" value="GLX86541.1"/>
    <property type="molecule type" value="Genomic_DNA"/>
</dbReference>
<evidence type="ECO:0000256" key="2">
    <source>
        <dbReference type="ARBA" id="ARBA00022603"/>
    </source>
</evidence>
<evidence type="ECO:0000256" key="5">
    <source>
        <dbReference type="PIRNR" id="PIRNR000410"/>
    </source>
</evidence>